<gene>
    <name evidence="12" type="primary">ZRA1_1</name>
    <name evidence="12" type="ORF">LSUE1_G000786</name>
</gene>
<accession>A0A8T9CNY2</accession>
<dbReference type="GO" id="GO:0016887">
    <property type="term" value="F:ATP hydrolysis activity"/>
    <property type="evidence" value="ECO:0007669"/>
    <property type="project" value="InterPro"/>
</dbReference>
<dbReference type="Gene3D" id="3.40.50.300">
    <property type="entry name" value="P-loop containing nucleotide triphosphate hydrolases"/>
    <property type="match status" value="3"/>
</dbReference>
<feature type="domain" description="ABC transporter family G" evidence="11">
    <location>
        <begin position="176"/>
        <end position="226"/>
    </location>
</feature>
<evidence type="ECO:0000313" key="12">
    <source>
        <dbReference type="EMBL" id="TVY84383.1"/>
    </source>
</evidence>
<dbReference type="GO" id="GO:0140359">
    <property type="term" value="F:ABC-type transporter activity"/>
    <property type="evidence" value="ECO:0007669"/>
    <property type="project" value="InterPro"/>
</dbReference>
<dbReference type="Pfam" id="PF01061">
    <property type="entry name" value="ABC2_membrane"/>
    <property type="match status" value="2"/>
</dbReference>
<dbReference type="GO" id="GO:0005524">
    <property type="term" value="F:ATP binding"/>
    <property type="evidence" value="ECO:0007669"/>
    <property type="project" value="InterPro"/>
</dbReference>
<comment type="similarity">
    <text evidence="2">Belongs to the ABC transporter superfamily. ABCG family. PDR (TC 3.A.1.205) subfamily.</text>
</comment>
<comment type="subcellular location">
    <subcellularLocation>
        <location evidence="1">Membrane</location>
        <topology evidence="1">Multi-pass membrane protein</topology>
    </subcellularLocation>
</comment>
<evidence type="ECO:0000256" key="4">
    <source>
        <dbReference type="ARBA" id="ARBA00022692"/>
    </source>
</evidence>
<feature type="transmembrane region" description="Helical" evidence="7">
    <location>
        <begin position="472"/>
        <end position="495"/>
    </location>
</feature>
<feature type="transmembrane region" description="Helical" evidence="7">
    <location>
        <begin position="1082"/>
        <end position="1105"/>
    </location>
</feature>
<feature type="domain" description="ABC transporter" evidence="8">
    <location>
        <begin position="2"/>
        <end position="144"/>
    </location>
</feature>
<keyword evidence="5 7" id="KW-1133">Transmembrane helix</keyword>
<keyword evidence="3" id="KW-0813">Transport</keyword>
<dbReference type="OrthoDB" id="245989at2759"/>
<protein>
    <submittedName>
        <fullName evidence="12">ZEB2-regulated ABC transporter</fullName>
    </submittedName>
</protein>
<dbReference type="Pfam" id="PF00005">
    <property type="entry name" value="ABC_tran"/>
    <property type="match status" value="2"/>
</dbReference>
<evidence type="ECO:0000259" key="11">
    <source>
        <dbReference type="Pfam" id="PF19055"/>
    </source>
</evidence>
<evidence type="ECO:0000259" key="10">
    <source>
        <dbReference type="Pfam" id="PF06422"/>
    </source>
</evidence>
<feature type="transmembrane region" description="Helical" evidence="7">
    <location>
        <begin position="329"/>
        <end position="350"/>
    </location>
</feature>
<dbReference type="GO" id="GO:0016020">
    <property type="term" value="C:membrane"/>
    <property type="evidence" value="ECO:0007669"/>
    <property type="project" value="UniProtKB-SubCell"/>
</dbReference>
<feature type="transmembrane region" description="Helical" evidence="7">
    <location>
        <begin position="439"/>
        <end position="460"/>
    </location>
</feature>
<reference evidence="12 13" key="1">
    <citation type="submission" date="2018-05" db="EMBL/GenBank/DDBJ databases">
        <title>Genome sequencing and assembly of the regulated plant pathogen Lachnellula willkommii and related sister species for the development of diagnostic species identification markers.</title>
        <authorList>
            <person name="Giroux E."/>
            <person name="Bilodeau G."/>
        </authorList>
    </citation>
    <scope>NUCLEOTIDE SEQUENCE [LARGE SCALE GENOMIC DNA]</scope>
    <source>
        <strain evidence="12 13">CBS 268.59</strain>
    </source>
</reference>
<dbReference type="InterPro" id="IPR027417">
    <property type="entry name" value="P-loop_NTPase"/>
</dbReference>
<dbReference type="InterPro" id="IPR003439">
    <property type="entry name" value="ABC_transporter-like_ATP-bd"/>
</dbReference>
<feature type="transmembrane region" description="Helical" evidence="7">
    <location>
        <begin position="1117"/>
        <end position="1142"/>
    </location>
</feature>
<sequence length="1270" mass="142000">MLLVLGRPGSGCTTFLKALSGDTHGIFIGDESDVNYEGISYKRMHRDFKGESIYLAEVDVHFPELTLGQTLKFAASTREFGLQRETNSRATGHDLSILFNINNAFDTYMGNAMIRGVSGGEKRRTSIAEAFTSGAQLQFWDNSTRGLDSTTALRFIELLRISTTTLKTTLALSIYQASESMYSKFDKVTLLYEGRQIYFGPVESAAHYFHELGFERPSRATTPDFLTSLTSPDERIPREGFKDNVPRSPDDFASAWKQSDLARQLSADIQVFNLLHPPLAEQPTTPDAIFEWNDQLNHRTSTYLVPIHLQIMICLQRGLQRLRNLPGPVIGSIIANGILALVIGSVYYNLPQTSDSMDRRALLIFLSLLLTALSPSFEVLTIWSQRPIVEKHDRYAFYHPFTDAAAAMICDLPNKILTAILFQVTLYFMTNLRRTPAAFFIWLLFNFVLVLNMSMWFRFIGSISRTMEQTTAPTCILVLLAVIYAGFVVPVPYMVGWLQWFRRANPIAYAYESLMINEMIPEGPSYNATDFEGKICPVVGSVVGQPYVEGNAYLSEKYTYQPVHLWRNIAIMIAMTIIMCAFHLLAAQYIPAQRSKGDMISFQRHNRKRRVPLDSENAIPLTYFRDPSGQVREPKSLQGQAESTPTAIQKQSSIFHWKNLSYEINPHKGTKKILNGIDGWGVTGAGKTTLLDVLADRASFGTTTGDICIDGVLRDASFQRKIGYAQQEDIHLPTATVREALQFSAILRQTNNASNEDKISYVNNVIDILDMTSFADAIVGVPGNDEPTSGLDSQTAWSICVLLRKLADNGQAVLCTIHQPSSQLFRMFDRILLLSDHGETIYFGDIGPNASTLTSYFEREGATKCEPDANPAEWVLDATSAKATAKTGLSFRDTAADSSWAVKWKSSLEKKEVARHLGDINSSSRTIAMEQQHAAYATPWFRQLTTVSTRLFQEYWRNPTYVYSKIALCTGVALFNGLSFENTSLDIQGVTNIIFSMFLLTQMFGTLDQQVIPRIIEGRDLFEAREQRSRSYSWTVFLTSNIVVEVLWQTLATVLVFITWYYPTGLWHNGDPTFSSQNRGALSFVSIWIFCLWIITFSQAVAVGVQNAESAIQLATLMFWFSLVFCGVLVSPADLPGFWIFVYRASPLTYLMGGLISAGLANTNITCSAKETLVMNPPGSFDGTCNSYLAPYYHSAGGLLQNPDALTSCSYCAVSDTNVLLKQLGISTSAGWNNVGYLTVFVVFNVLATFLLYWLARIPRRRKDVSKKAE</sequence>
<evidence type="ECO:0000256" key="6">
    <source>
        <dbReference type="ARBA" id="ARBA00023136"/>
    </source>
</evidence>
<feature type="domain" description="CDR ABC transporter" evidence="10">
    <location>
        <begin position="520"/>
        <end position="609"/>
    </location>
</feature>
<dbReference type="AlphaFoldDB" id="A0A8T9CNY2"/>
<dbReference type="InterPro" id="IPR010929">
    <property type="entry name" value="PDR_CDR_ABC"/>
</dbReference>
<evidence type="ECO:0000259" key="9">
    <source>
        <dbReference type="Pfam" id="PF01061"/>
    </source>
</evidence>
<feature type="domain" description="ABC-2 type transporter transmembrane" evidence="9">
    <location>
        <begin position="310"/>
        <end position="519"/>
    </location>
</feature>
<evidence type="ECO:0000256" key="5">
    <source>
        <dbReference type="ARBA" id="ARBA00022989"/>
    </source>
</evidence>
<dbReference type="SUPFAM" id="SSF52540">
    <property type="entry name" value="P-loop containing nucleoside triphosphate hydrolases"/>
    <property type="match status" value="2"/>
</dbReference>
<dbReference type="Pfam" id="PF06422">
    <property type="entry name" value="PDR_CDR"/>
    <property type="match status" value="1"/>
</dbReference>
<name>A0A8T9CNY2_9HELO</name>
<comment type="caution">
    <text evidence="12">The sequence shown here is derived from an EMBL/GenBank/DDBJ whole genome shotgun (WGS) entry which is preliminary data.</text>
</comment>
<feature type="transmembrane region" description="Helical" evidence="7">
    <location>
        <begin position="565"/>
        <end position="586"/>
    </location>
</feature>
<proteinExistence type="inferred from homology"/>
<evidence type="ECO:0000256" key="7">
    <source>
        <dbReference type="SAM" id="Phobius"/>
    </source>
</evidence>
<feature type="transmembrane region" description="Helical" evidence="7">
    <location>
        <begin position="362"/>
        <end position="383"/>
    </location>
</feature>
<dbReference type="InterPro" id="IPR043926">
    <property type="entry name" value="ABCG_dom"/>
</dbReference>
<evidence type="ECO:0000256" key="2">
    <source>
        <dbReference type="ARBA" id="ARBA00006012"/>
    </source>
</evidence>
<evidence type="ECO:0000256" key="1">
    <source>
        <dbReference type="ARBA" id="ARBA00004141"/>
    </source>
</evidence>
<feature type="transmembrane region" description="Helical" evidence="7">
    <location>
        <begin position="1235"/>
        <end position="1256"/>
    </location>
</feature>
<organism evidence="12 13">
    <name type="scientific">Lachnellula suecica</name>
    <dbReference type="NCBI Taxonomy" id="602035"/>
    <lineage>
        <taxon>Eukaryota</taxon>
        <taxon>Fungi</taxon>
        <taxon>Dikarya</taxon>
        <taxon>Ascomycota</taxon>
        <taxon>Pezizomycotina</taxon>
        <taxon>Leotiomycetes</taxon>
        <taxon>Helotiales</taxon>
        <taxon>Lachnaceae</taxon>
        <taxon>Lachnellula</taxon>
    </lineage>
</organism>
<dbReference type="PANTHER" id="PTHR19241">
    <property type="entry name" value="ATP-BINDING CASSETTE TRANSPORTER"/>
    <property type="match status" value="1"/>
</dbReference>
<evidence type="ECO:0000256" key="3">
    <source>
        <dbReference type="ARBA" id="ARBA00022448"/>
    </source>
</evidence>
<keyword evidence="6 7" id="KW-0472">Membrane</keyword>
<keyword evidence="13" id="KW-1185">Reference proteome</keyword>
<feature type="transmembrane region" description="Helical" evidence="7">
    <location>
        <begin position="1034"/>
        <end position="1062"/>
    </location>
</feature>
<feature type="domain" description="ABC transporter" evidence="8">
    <location>
        <begin position="681"/>
        <end position="776"/>
    </location>
</feature>
<evidence type="ECO:0000259" key="8">
    <source>
        <dbReference type="Pfam" id="PF00005"/>
    </source>
</evidence>
<dbReference type="InterPro" id="IPR013525">
    <property type="entry name" value="ABC2_TM"/>
</dbReference>
<evidence type="ECO:0000313" key="13">
    <source>
        <dbReference type="Proteomes" id="UP000469558"/>
    </source>
</evidence>
<feature type="domain" description="ABC-2 type transporter transmembrane" evidence="9">
    <location>
        <begin position="942"/>
        <end position="1157"/>
    </location>
</feature>
<keyword evidence="4 7" id="KW-0812">Transmembrane</keyword>
<dbReference type="Proteomes" id="UP000469558">
    <property type="component" value="Unassembled WGS sequence"/>
</dbReference>
<dbReference type="EMBL" id="QGMK01000089">
    <property type="protein sequence ID" value="TVY84383.1"/>
    <property type="molecule type" value="Genomic_DNA"/>
</dbReference>
<dbReference type="Pfam" id="PF19055">
    <property type="entry name" value="ABC2_membrane_7"/>
    <property type="match status" value="1"/>
</dbReference>